<name>A0A5N6K9D3_MONLA</name>
<organism evidence="1 2">
    <name type="scientific">Monilinia laxa</name>
    <name type="common">Brown rot fungus</name>
    <name type="synonym">Sclerotinia laxa</name>
    <dbReference type="NCBI Taxonomy" id="61186"/>
    <lineage>
        <taxon>Eukaryota</taxon>
        <taxon>Fungi</taxon>
        <taxon>Dikarya</taxon>
        <taxon>Ascomycota</taxon>
        <taxon>Pezizomycotina</taxon>
        <taxon>Leotiomycetes</taxon>
        <taxon>Helotiales</taxon>
        <taxon>Sclerotiniaceae</taxon>
        <taxon>Monilinia</taxon>
    </lineage>
</organism>
<protein>
    <submittedName>
        <fullName evidence="1">Uncharacterized protein</fullName>
    </submittedName>
</protein>
<dbReference type="Proteomes" id="UP000326757">
    <property type="component" value="Unassembled WGS sequence"/>
</dbReference>
<gene>
    <name evidence="1" type="ORF">EYC80_001406</name>
</gene>
<keyword evidence="2" id="KW-1185">Reference proteome</keyword>
<dbReference type="AlphaFoldDB" id="A0A5N6K9D3"/>
<dbReference type="OrthoDB" id="10538588at2759"/>
<reference evidence="1 2" key="1">
    <citation type="submission" date="2019-06" db="EMBL/GenBank/DDBJ databases">
        <title>Genome Sequence of the Brown Rot Fungal Pathogen Monilinia laxa.</title>
        <authorList>
            <person name="De Miccolis Angelini R.M."/>
            <person name="Landi L."/>
            <person name="Abate D."/>
            <person name="Pollastro S."/>
            <person name="Romanazzi G."/>
            <person name="Faretra F."/>
        </authorList>
    </citation>
    <scope>NUCLEOTIDE SEQUENCE [LARGE SCALE GENOMIC DNA]</scope>
    <source>
        <strain evidence="1 2">Mlax316</strain>
    </source>
</reference>
<sequence length="76" mass="8397">MGQKGGGLLPESEFRIDELGSRRYLALLYCKTNVCVRTRTSATGRGHVLQPSPTTTTFVLVNVIRSQRFVNSLNSP</sequence>
<dbReference type="EMBL" id="VIGI01000006">
    <property type="protein sequence ID" value="KAB8299334.1"/>
    <property type="molecule type" value="Genomic_DNA"/>
</dbReference>
<accession>A0A5N6K9D3</accession>
<evidence type="ECO:0000313" key="2">
    <source>
        <dbReference type="Proteomes" id="UP000326757"/>
    </source>
</evidence>
<proteinExistence type="predicted"/>
<comment type="caution">
    <text evidence="1">The sequence shown here is derived from an EMBL/GenBank/DDBJ whole genome shotgun (WGS) entry which is preliminary data.</text>
</comment>
<evidence type="ECO:0000313" key="1">
    <source>
        <dbReference type="EMBL" id="KAB8299334.1"/>
    </source>
</evidence>